<keyword evidence="6" id="KW-1185">Reference proteome</keyword>
<dbReference type="GO" id="GO:0005829">
    <property type="term" value="C:cytosol"/>
    <property type="evidence" value="ECO:0007669"/>
    <property type="project" value="TreeGrafter"/>
</dbReference>
<dbReference type="OrthoDB" id="9992747at2759"/>
<dbReference type="SUPFAM" id="SSF52768">
    <property type="entry name" value="Arginase/deacetylase"/>
    <property type="match status" value="1"/>
</dbReference>
<evidence type="ECO:0000256" key="3">
    <source>
        <dbReference type="ARBA" id="ARBA00023211"/>
    </source>
</evidence>
<evidence type="ECO:0008006" key="7">
    <source>
        <dbReference type="Google" id="ProtNLM"/>
    </source>
</evidence>
<gene>
    <name evidence="5" type="ORF">EV702DRAFT_1049141</name>
</gene>
<dbReference type="GO" id="GO:0030145">
    <property type="term" value="F:manganese ion binding"/>
    <property type="evidence" value="ECO:0007669"/>
    <property type="project" value="TreeGrafter"/>
</dbReference>
<dbReference type="InterPro" id="IPR006035">
    <property type="entry name" value="Ureohydrolase"/>
</dbReference>
<keyword evidence="1" id="KW-0479">Metal-binding</keyword>
<dbReference type="Proteomes" id="UP000714275">
    <property type="component" value="Unassembled WGS sequence"/>
</dbReference>
<evidence type="ECO:0000256" key="4">
    <source>
        <dbReference type="PROSITE-ProRule" id="PRU00742"/>
    </source>
</evidence>
<dbReference type="AlphaFoldDB" id="A0A9P6ZLF9"/>
<dbReference type="GO" id="GO:0005634">
    <property type="term" value="C:nucleus"/>
    <property type="evidence" value="ECO:0007669"/>
    <property type="project" value="TreeGrafter"/>
</dbReference>
<comment type="caution">
    <text evidence="5">The sequence shown here is derived from an EMBL/GenBank/DDBJ whole genome shotgun (WGS) entry which is preliminary data.</text>
</comment>
<evidence type="ECO:0000256" key="1">
    <source>
        <dbReference type="ARBA" id="ARBA00022723"/>
    </source>
</evidence>
<sequence>MVECRKSLFEHDGIEKYYSITQFEATAARRAFPSSQILGYKGPIHLVQAGLINQVEELGWHVVFDGHHQFEDISPPPNGIQVNATSDAAIDTLNASIMKLRSPLFIAQVCESVASAVQAHAEMGHLLVTLGGDRSLAMGTISGTLRAYDQACLNPPAPSPDSVLAKFDWVTHLPAERLVYISLRDVDKGEKEILKKHGIKAFGMHEINRYGIGKVVEMVLDYVNPQRDHHIHLSFDFDALDLSVAPSMGTSLCDLSTFGDFEVNPALADAESVCQTVTVSRLGLRRHPFLSMTRIFILDIGGNDPEDVLIPSRKFLEQFRSAKALSEARKLTKHLKDAIQVFNTQVAAQVSSQLQSFLKMTADLPTSSLPNK</sequence>
<evidence type="ECO:0000313" key="5">
    <source>
        <dbReference type="EMBL" id="KAG1771117.1"/>
    </source>
</evidence>
<dbReference type="PROSITE" id="PS51409">
    <property type="entry name" value="ARGINASE_2"/>
    <property type="match status" value="1"/>
</dbReference>
<reference evidence="5" key="1">
    <citation type="journal article" date="2020" name="New Phytol.">
        <title>Comparative genomics reveals dynamic genome evolution in host specialist ectomycorrhizal fungi.</title>
        <authorList>
            <person name="Lofgren L.A."/>
            <person name="Nguyen N.H."/>
            <person name="Vilgalys R."/>
            <person name="Ruytinx J."/>
            <person name="Liao H.L."/>
            <person name="Branco S."/>
            <person name="Kuo A."/>
            <person name="LaButti K."/>
            <person name="Lipzen A."/>
            <person name="Andreopoulos W."/>
            <person name="Pangilinan J."/>
            <person name="Riley R."/>
            <person name="Hundley H."/>
            <person name="Na H."/>
            <person name="Barry K."/>
            <person name="Grigoriev I.V."/>
            <person name="Stajich J.E."/>
            <person name="Kennedy P.G."/>
        </authorList>
    </citation>
    <scope>NUCLEOTIDE SEQUENCE</scope>
    <source>
        <strain evidence="5">DOB743</strain>
    </source>
</reference>
<dbReference type="PANTHER" id="PTHR43782:SF3">
    <property type="entry name" value="ARGINASE"/>
    <property type="match status" value="1"/>
</dbReference>
<protein>
    <recommendedName>
        <fullName evidence="7">Arginase</fullName>
    </recommendedName>
</protein>
<dbReference type="PANTHER" id="PTHR43782">
    <property type="entry name" value="ARGINASE"/>
    <property type="match status" value="1"/>
</dbReference>
<dbReference type="EMBL" id="JABBWD010000061">
    <property type="protein sequence ID" value="KAG1771117.1"/>
    <property type="molecule type" value="Genomic_DNA"/>
</dbReference>
<accession>A0A9P6ZLF9</accession>
<evidence type="ECO:0000313" key="6">
    <source>
        <dbReference type="Proteomes" id="UP000714275"/>
    </source>
</evidence>
<name>A0A9P6ZLF9_9AGAM</name>
<evidence type="ECO:0000256" key="2">
    <source>
        <dbReference type="ARBA" id="ARBA00022801"/>
    </source>
</evidence>
<proteinExistence type="inferred from homology"/>
<dbReference type="GO" id="GO:0004053">
    <property type="term" value="F:arginase activity"/>
    <property type="evidence" value="ECO:0007669"/>
    <property type="project" value="TreeGrafter"/>
</dbReference>
<dbReference type="Gene3D" id="3.40.800.10">
    <property type="entry name" value="Ureohydrolase domain"/>
    <property type="match status" value="2"/>
</dbReference>
<comment type="similarity">
    <text evidence="4">Belongs to the arginase family.</text>
</comment>
<dbReference type="Pfam" id="PF00491">
    <property type="entry name" value="Arginase"/>
    <property type="match status" value="2"/>
</dbReference>
<keyword evidence="2" id="KW-0378">Hydrolase</keyword>
<keyword evidence="3" id="KW-0464">Manganese</keyword>
<dbReference type="InterPro" id="IPR023696">
    <property type="entry name" value="Ureohydrolase_dom_sf"/>
</dbReference>
<organism evidence="5 6">
    <name type="scientific">Suillus placidus</name>
    <dbReference type="NCBI Taxonomy" id="48579"/>
    <lineage>
        <taxon>Eukaryota</taxon>
        <taxon>Fungi</taxon>
        <taxon>Dikarya</taxon>
        <taxon>Basidiomycota</taxon>
        <taxon>Agaricomycotina</taxon>
        <taxon>Agaricomycetes</taxon>
        <taxon>Agaricomycetidae</taxon>
        <taxon>Boletales</taxon>
        <taxon>Suillineae</taxon>
        <taxon>Suillaceae</taxon>
        <taxon>Suillus</taxon>
    </lineage>
</organism>